<name>A0A101U9F0_9ACTN</name>
<sequence>MHVFESREGGSFRVSLTHDEPTATGKSAAHTGTYHGRRPRPARHVVPAADNETGTRTALANLARRVAAAPR</sequence>
<dbReference type="Proteomes" id="UP000053429">
    <property type="component" value="Unassembled WGS sequence"/>
</dbReference>
<evidence type="ECO:0000256" key="1">
    <source>
        <dbReference type="SAM" id="MobiDB-lite"/>
    </source>
</evidence>
<evidence type="ECO:0000313" key="3">
    <source>
        <dbReference type="Proteomes" id="UP000053429"/>
    </source>
</evidence>
<keyword evidence="3" id="KW-1185">Reference proteome</keyword>
<comment type="caution">
    <text evidence="2">The sequence shown here is derived from an EMBL/GenBank/DDBJ whole genome shotgun (WGS) entry which is preliminary data.</text>
</comment>
<feature type="region of interest" description="Disordered" evidence="1">
    <location>
        <begin position="1"/>
        <end position="42"/>
    </location>
</feature>
<proteinExistence type="predicted"/>
<feature type="compositionally biased region" description="Basic and acidic residues" evidence="1">
    <location>
        <begin position="1"/>
        <end position="21"/>
    </location>
</feature>
<dbReference type="AlphaFoldDB" id="A0A101U9F0"/>
<organism evidence="2 3">
    <name type="scientific">Streptomyces caeruleatus</name>
    <dbReference type="NCBI Taxonomy" id="661399"/>
    <lineage>
        <taxon>Bacteria</taxon>
        <taxon>Bacillati</taxon>
        <taxon>Actinomycetota</taxon>
        <taxon>Actinomycetes</taxon>
        <taxon>Kitasatosporales</taxon>
        <taxon>Streptomycetaceae</taxon>
        <taxon>Streptomyces</taxon>
    </lineage>
</organism>
<dbReference type="EMBL" id="LMWY01000001">
    <property type="protein sequence ID" value="KUO06534.1"/>
    <property type="molecule type" value="Genomic_DNA"/>
</dbReference>
<protein>
    <submittedName>
        <fullName evidence="2">Uncharacterized protein</fullName>
    </submittedName>
</protein>
<evidence type="ECO:0000313" key="2">
    <source>
        <dbReference type="EMBL" id="KUO06534.1"/>
    </source>
</evidence>
<gene>
    <name evidence="2" type="ORF">AQJ67_00820</name>
</gene>
<accession>A0A101U9F0</accession>
<dbReference type="STRING" id="661399.AQJ67_00820"/>
<reference evidence="2 3" key="1">
    <citation type="submission" date="2015-10" db="EMBL/GenBank/DDBJ databases">
        <title>Draft genome sequence of Streptomyces caeruleatus NRRL B-24802, type strain for the species Streptomyces caeruleatus.</title>
        <authorList>
            <person name="Ruckert C."/>
            <person name="Winkler A."/>
            <person name="Kalinowski J."/>
            <person name="Kampfer P."/>
            <person name="Glaeser S."/>
        </authorList>
    </citation>
    <scope>NUCLEOTIDE SEQUENCE [LARGE SCALE GENOMIC DNA]</scope>
    <source>
        <strain evidence="2 3">NRRL B-24802</strain>
    </source>
</reference>